<accession>A0AC34FAM9</accession>
<name>A0AC34FAM9_9BILA</name>
<proteinExistence type="predicted"/>
<sequence length="123" mass="13933">MKLLIIFVTLFFVHFVASELTCLSTGITNTTTCNVGDRFCATVTLDRKENWDDIPMIFQGCSEEAKKFYRFGCDSSGETELTRTIGRANFHGKMYCCEKDLCNSAVAHSFYGVFILAFVYVLF</sequence>
<evidence type="ECO:0000313" key="1">
    <source>
        <dbReference type="Proteomes" id="UP000887579"/>
    </source>
</evidence>
<evidence type="ECO:0000313" key="2">
    <source>
        <dbReference type="WBParaSite" id="ES5_v2.g14351.t1"/>
    </source>
</evidence>
<dbReference type="Proteomes" id="UP000887579">
    <property type="component" value="Unplaced"/>
</dbReference>
<reference evidence="2" key="1">
    <citation type="submission" date="2022-11" db="UniProtKB">
        <authorList>
            <consortium name="WormBaseParasite"/>
        </authorList>
    </citation>
    <scope>IDENTIFICATION</scope>
</reference>
<protein>
    <submittedName>
        <fullName evidence="2">UPAR/Ly6 domain-containing protein</fullName>
    </submittedName>
</protein>
<dbReference type="WBParaSite" id="ES5_v2.g14351.t1">
    <property type="protein sequence ID" value="ES5_v2.g14351.t1"/>
    <property type="gene ID" value="ES5_v2.g14351"/>
</dbReference>
<organism evidence="1 2">
    <name type="scientific">Panagrolaimus sp. ES5</name>
    <dbReference type="NCBI Taxonomy" id="591445"/>
    <lineage>
        <taxon>Eukaryota</taxon>
        <taxon>Metazoa</taxon>
        <taxon>Ecdysozoa</taxon>
        <taxon>Nematoda</taxon>
        <taxon>Chromadorea</taxon>
        <taxon>Rhabditida</taxon>
        <taxon>Tylenchina</taxon>
        <taxon>Panagrolaimomorpha</taxon>
        <taxon>Panagrolaimoidea</taxon>
        <taxon>Panagrolaimidae</taxon>
        <taxon>Panagrolaimus</taxon>
    </lineage>
</organism>